<keyword evidence="2" id="KW-1185">Reference proteome</keyword>
<organism evidence="1 2">
    <name type="scientific">Volvox reticuliferus</name>
    <dbReference type="NCBI Taxonomy" id="1737510"/>
    <lineage>
        <taxon>Eukaryota</taxon>
        <taxon>Viridiplantae</taxon>
        <taxon>Chlorophyta</taxon>
        <taxon>core chlorophytes</taxon>
        <taxon>Chlorophyceae</taxon>
        <taxon>CS clade</taxon>
        <taxon>Chlamydomonadales</taxon>
        <taxon>Volvocaceae</taxon>
        <taxon>Volvox</taxon>
    </lineage>
</organism>
<sequence>MPHRAVPCHIALQCAAQQLHIHECPAHIAPQDPSLSRNTPHCAAPHNIAPLPRAAPWHAHHLTMYCTRPCSFMPRRAVQRLAVPYLPQCSAVPHTQPCPVPPRAAQHCPASPCTALPGPILPGPTSPMRSSSHFTRNVIMHCIHVRRSFVESFIKC</sequence>
<dbReference type="Proteomes" id="UP000747110">
    <property type="component" value="Unassembled WGS sequence"/>
</dbReference>
<comment type="caution">
    <text evidence="1">The sequence shown here is derived from an EMBL/GenBank/DDBJ whole genome shotgun (WGS) entry which is preliminary data.</text>
</comment>
<dbReference type="EMBL" id="BNCP01000018">
    <property type="protein sequence ID" value="GIL80335.1"/>
    <property type="molecule type" value="Genomic_DNA"/>
</dbReference>
<protein>
    <submittedName>
        <fullName evidence="1">Uncharacterized protein</fullName>
    </submittedName>
</protein>
<dbReference type="AlphaFoldDB" id="A0A8J4CEU2"/>
<evidence type="ECO:0000313" key="1">
    <source>
        <dbReference type="EMBL" id="GIL80335.1"/>
    </source>
</evidence>
<reference evidence="1" key="1">
    <citation type="journal article" date="2021" name="Proc. Natl. Acad. Sci. U.S.A.">
        <title>Three genomes in the algal genus Volvox reveal the fate of a haploid sex-determining region after a transition to homothallism.</title>
        <authorList>
            <person name="Yamamoto K."/>
            <person name="Hamaji T."/>
            <person name="Kawai-Toyooka H."/>
            <person name="Matsuzaki R."/>
            <person name="Takahashi F."/>
            <person name="Nishimura Y."/>
            <person name="Kawachi M."/>
            <person name="Noguchi H."/>
            <person name="Minakuchi Y."/>
            <person name="Umen J.G."/>
            <person name="Toyoda A."/>
            <person name="Nozaki H."/>
        </authorList>
    </citation>
    <scope>NUCLEOTIDE SEQUENCE</scope>
    <source>
        <strain evidence="1">NIES-3786</strain>
    </source>
</reference>
<accession>A0A8J4CEU2</accession>
<evidence type="ECO:0000313" key="2">
    <source>
        <dbReference type="Proteomes" id="UP000747110"/>
    </source>
</evidence>
<name>A0A8J4CEU2_9CHLO</name>
<proteinExistence type="predicted"/>
<gene>
    <name evidence="1" type="ORF">Vretifemale_9575</name>
</gene>